<comment type="caution">
    <text evidence="1">The sequence shown here is derived from an EMBL/GenBank/DDBJ whole genome shotgun (WGS) entry which is preliminary data.</text>
</comment>
<sequence>MAVRVRIRIEAPSLNNVAESSALVNTGFETERPQLVLPRRLAEKLQLWPPPREAEVVVLGTAGGPSRMYLVKNGLDVSILVGGEARNKTVCDALISDIEEEVLINDKLGEELGIVIERMASGDWRLSTDTPEVRRKSEKPEYWS</sequence>
<reference evidence="1" key="1">
    <citation type="journal article" date="2020" name="mSystems">
        <title>Genome- and Community-Level Interaction Insights into Carbon Utilization and Element Cycling Functions of Hydrothermarchaeota in Hydrothermal Sediment.</title>
        <authorList>
            <person name="Zhou Z."/>
            <person name="Liu Y."/>
            <person name="Xu W."/>
            <person name="Pan J."/>
            <person name="Luo Z.H."/>
            <person name="Li M."/>
        </authorList>
    </citation>
    <scope>NUCLEOTIDE SEQUENCE [LARGE SCALE GENOMIC DNA]</scope>
    <source>
        <strain evidence="1">SpSt-1056</strain>
    </source>
</reference>
<proteinExistence type="predicted"/>
<evidence type="ECO:0000313" key="1">
    <source>
        <dbReference type="EMBL" id="HHK68967.1"/>
    </source>
</evidence>
<name>A0A7C5Q7F0_CALS0</name>
<protein>
    <submittedName>
        <fullName evidence="1">Uncharacterized protein</fullName>
    </submittedName>
</protein>
<accession>A0A7C5Q7F0</accession>
<dbReference type="EMBL" id="DRWN01000063">
    <property type="protein sequence ID" value="HHK68967.1"/>
    <property type="molecule type" value="Genomic_DNA"/>
</dbReference>
<gene>
    <name evidence="1" type="ORF">ENM11_07455</name>
</gene>
<dbReference type="AlphaFoldDB" id="A0A7C5Q7F0"/>
<organism evidence="1">
    <name type="scientific">Caldiarchaeum subterraneum</name>
    <dbReference type="NCBI Taxonomy" id="311458"/>
    <lineage>
        <taxon>Archaea</taxon>
        <taxon>Nitrososphaerota</taxon>
        <taxon>Candidatus Caldarchaeales</taxon>
        <taxon>Candidatus Caldarchaeaceae</taxon>
        <taxon>Candidatus Caldarchaeum</taxon>
    </lineage>
</organism>